<keyword evidence="1" id="KW-0472">Membrane</keyword>
<dbReference type="STRING" id="440514.SAMN04488010_0895"/>
<dbReference type="Proteomes" id="UP000199462">
    <property type="component" value="Unassembled WGS sequence"/>
</dbReference>
<keyword evidence="1" id="KW-1133">Transmembrane helix</keyword>
<dbReference type="AlphaFoldDB" id="A0A1I6HXV4"/>
<sequence>MKELNIISVFLVLIIMLSNINFNSTNNLLKTGSISFVSMQSTNNDGFSIRTNVDISPNLKIRFTDSEWNGNHFGFDENDLIWINGNEVIPANTIINFTNLNSKASVSKGRIQGSMGISKQNDAVFAYLGDKRMPTIFLAAITNNEFGYGTLINTGLINGKTAITIQKEQ</sequence>
<dbReference type="EMBL" id="FOYX01000001">
    <property type="protein sequence ID" value="SFR59273.1"/>
    <property type="molecule type" value="Genomic_DNA"/>
</dbReference>
<feature type="transmembrane region" description="Helical" evidence="1">
    <location>
        <begin position="6"/>
        <end position="22"/>
    </location>
</feature>
<evidence type="ECO:0000313" key="2">
    <source>
        <dbReference type="EMBL" id="SFR59273.1"/>
    </source>
</evidence>
<evidence type="ECO:0000256" key="1">
    <source>
        <dbReference type="SAM" id="Phobius"/>
    </source>
</evidence>
<keyword evidence="1" id="KW-0812">Transmembrane</keyword>
<keyword evidence="3" id="KW-1185">Reference proteome</keyword>
<reference evidence="3" key="1">
    <citation type="submission" date="2016-10" db="EMBL/GenBank/DDBJ databases">
        <authorList>
            <person name="Varghese N."/>
            <person name="Submissions S."/>
        </authorList>
    </citation>
    <scope>NUCLEOTIDE SEQUENCE [LARGE SCALE GENOMIC DNA]</scope>
    <source>
        <strain evidence="3">DSM 19891</strain>
    </source>
</reference>
<protein>
    <submittedName>
        <fullName evidence="2">Uncharacterized protein</fullName>
    </submittedName>
</protein>
<organism evidence="2 3">
    <name type="scientific">Maribacter stanieri</name>
    <dbReference type="NCBI Taxonomy" id="440514"/>
    <lineage>
        <taxon>Bacteria</taxon>
        <taxon>Pseudomonadati</taxon>
        <taxon>Bacteroidota</taxon>
        <taxon>Flavobacteriia</taxon>
        <taxon>Flavobacteriales</taxon>
        <taxon>Flavobacteriaceae</taxon>
        <taxon>Maribacter</taxon>
    </lineage>
</organism>
<gene>
    <name evidence="2" type="ORF">SAMN04488010_0895</name>
</gene>
<accession>A0A1I6HXV4</accession>
<name>A0A1I6HXV4_9FLAO</name>
<evidence type="ECO:0000313" key="3">
    <source>
        <dbReference type="Proteomes" id="UP000199462"/>
    </source>
</evidence>
<proteinExistence type="predicted"/>